<reference evidence="1" key="1">
    <citation type="journal article" date="2021" name="Proc. Natl. Acad. Sci. U.S.A.">
        <title>A Catalog of Tens of Thousands of Viruses from Human Metagenomes Reveals Hidden Associations with Chronic Diseases.</title>
        <authorList>
            <person name="Tisza M.J."/>
            <person name="Buck C.B."/>
        </authorList>
    </citation>
    <scope>NUCLEOTIDE SEQUENCE</scope>
    <source>
        <strain evidence="1">CtMYT7</strain>
    </source>
</reference>
<name>A0A8S5Q481_9CAUD</name>
<evidence type="ECO:0000313" key="1">
    <source>
        <dbReference type="EMBL" id="DAE13453.1"/>
    </source>
</evidence>
<dbReference type="Pfam" id="PF18143">
    <property type="entry name" value="HAD_SAK_2"/>
    <property type="match status" value="1"/>
</dbReference>
<sequence length="200" mass="23451">MKVIFLDNDGVLNGYGYGTGVFMRIMHFPLMKPIWKLVSRKWRLFDIHKKYVRRLAKIVKETGAVIVSSSSWRGRWMIVGVPEYDIHDHHKFCKLFEKYDLHVYDITPSIKGNYKRSLEIQTWLDANSFRNVESFVILDDECIELREKFPNNIVCTSKTGLYEMISGSWYEGTGLKRKHVKEAIDILNTKSINDDSTNHQ</sequence>
<dbReference type="EMBL" id="BK015566">
    <property type="protein sequence ID" value="DAE13453.1"/>
    <property type="molecule type" value="Genomic_DNA"/>
</dbReference>
<proteinExistence type="predicted"/>
<accession>A0A8S5Q481</accession>
<protein>
    <submittedName>
        <fullName evidence="1">HAD domain protein</fullName>
    </submittedName>
</protein>
<organism evidence="1">
    <name type="scientific">Myoviridae sp. ctMYT7</name>
    <dbReference type="NCBI Taxonomy" id="2825087"/>
    <lineage>
        <taxon>Viruses</taxon>
        <taxon>Duplodnaviria</taxon>
        <taxon>Heunggongvirae</taxon>
        <taxon>Uroviricota</taxon>
        <taxon>Caudoviricetes</taxon>
    </lineage>
</organism>